<dbReference type="SUPFAM" id="SSF88946">
    <property type="entry name" value="Sigma2 domain of RNA polymerase sigma factors"/>
    <property type="match status" value="1"/>
</dbReference>
<dbReference type="InterPro" id="IPR013324">
    <property type="entry name" value="RNA_pol_sigma_r3/r4-like"/>
</dbReference>
<dbReference type="PROSITE" id="PS00622">
    <property type="entry name" value="HTH_LUXR_1"/>
    <property type="match status" value="1"/>
</dbReference>
<comment type="caution">
    <text evidence="6">The sequence shown here is derived from an EMBL/GenBank/DDBJ whole genome shotgun (WGS) entry which is preliminary data.</text>
</comment>
<dbReference type="InterPro" id="IPR039425">
    <property type="entry name" value="RNA_pol_sigma-70-like"/>
</dbReference>
<comment type="similarity">
    <text evidence="1">Belongs to the sigma-70 factor family. ECF subfamily.</text>
</comment>
<proteinExistence type="inferred from homology"/>
<organism evidence="6 7">
    <name type="scientific">Christensenella minuta</name>
    <dbReference type="NCBI Taxonomy" id="626937"/>
    <lineage>
        <taxon>Bacteria</taxon>
        <taxon>Bacillati</taxon>
        <taxon>Bacillota</taxon>
        <taxon>Clostridia</taxon>
        <taxon>Christensenellales</taxon>
        <taxon>Christensenellaceae</taxon>
        <taxon>Christensenella</taxon>
    </lineage>
</organism>
<feature type="domain" description="HTH luxR-type" evidence="5">
    <location>
        <begin position="136"/>
        <end position="163"/>
    </location>
</feature>
<dbReference type="InterPro" id="IPR007627">
    <property type="entry name" value="RNA_pol_sigma70_r2"/>
</dbReference>
<dbReference type="AlphaFoldDB" id="A0A136Q0J5"/>
<keyword evidence="2" id="KW-0805">Transcription regulation</keyword>
<dbReference type="OrthoDB" id="9784984at2"/>
<dbReference type="InterPro" id="IPR000792">
    <property type="entry name" value="Tscrpt_reg_LuxR_C"/>
</dbReference>
<dbReference type="GO" id="GO:0003677">
    <property type="term" value="F:DNA binding"/>
    <property type="evidence" value="ECO:0007669"/>
    <property type="project" value="InterPro"/>
</dbReference>
<dbReference type="Pfam" id="PF04542">
    <property type="entry name" value="Sigma70_r2"/>
    <property type="match status" value="1"/>
</dbReference>
<dbReference type="GO" id="GO:0006352">
    <property type="term" value="P:DNA-templated transcription initiation"/>
    <property type="evidence" value="ECO:0007669"/>
    <property type="project" value="InterPro"/>
</dbReference>
<accession>A0A136Q0J5</accession>
<dbReference type="InterPro" id="IPR014284">
    <property type="entry name" value="RNA_pol_sigma-70_dom"/>
</dbReference>
<evidence type="ECO:0000256" key="4">
    <source>
        <dbReference type="ARBA" id="ARBA00023163"/>
    </source>
</evidence>
<dbReference type="InterPro" id="IPR036388">
    <property type="entry name" value="WH-like_DNA-bd_sf"/>
</dbReference>
<evidence type="ECO:0000313" key="7">
    <source>
        <dbReference type="Proteomes" id="UP000070366"/>
    </source>
</evidence>
<dbReference type="Proteomes" id="UP000070366">
    <property type="component" value="Unassembled WGS sequence"/>
</dbReference>
<dbReference type="Gene3D" id="1.10.1740.10">
    <property type="match status" value="1"/>
</dbReference>
<reference evidence="6 7" key="1">
    <citation type="submission" date="2016-02" db="EMBL/GenBank/DDBJ databases">
        <authorList>
            <person name="Wen L."/>
            <person name="He K."/>
            <person name="Yang H."/>
        </authorList>
    </citation>
    <scope>NUCLEOTIDE SEQUENCE [LARGE SCALE GENOMIC DNA]</scope>
    <source>
        <strain evidence="6 7">DSM 22607</strain>
    </source>
</reference>
<dbReference type="GO" id="GO:0016987">
    <property type="term" value="F:sigma factor activity"/>
    <property type="evidence" value="ECO:0007669"/>
    <property type="project" value="UniProtKB-KW"/>
</dbReference>
<dbReference type="STRING" id="626937.HMPREF3293_02849"/>
<dbReference type="PANTHER" id="PTHR43133">
    <property type="entry name" value="RNA POLYMERASE ECF-TYPE SIGMA FACTO"/>
    <property type="match status" value="1"/>
</dbReference>
<dbReference type="EMBL" id="LSZW01000065">
    <property type="protein sequence ID" value="KXK64205.1"/>
    <property type="molecule type" value="Genomic_DNA"/>
</dbReference>
<dbReference type="NCBIfam" id="TIGR02937">
    <property type="entry name" value="sigma70-ECF"/>
    <property type="match status" value="1"/>
</dbReference>
<keyword evidence="7" id="KW-1185">Reference proteome</keyword>
<dbReference type="PANTHER" id="PTHR43133:SF51">
    <property type="entry name" value="RNA POLYMERASE SIGMA FACTOR"/>
    <property type="match status" value="1"/>
</dbReference>
<keyword evidence="4" id="KW-0804">Transcription</keyword>
<dbReference type="Pfam" id="PF08281">
    <property type="entry name" value="Sigma70_r4_2"/>
    <property type="match status" value="1"/>
</dbReference>
<dbReference type="KEGG" id="cmiu:B1H56_02720"/>
<dbReference type="InterPro" id="IPR013249">
    <property type="entry name" value="RNA_pol_sigma70_r4_t2"/>
</dbReference>
<evidence type="ECO:0000256" key="1">
    <source>
        <dbReference type="ARBA" id="ARBA00010641"/>
    </source>
</evidence>
<name>A0A136Q0J5_9FIRM</name>
<dbReference type="RefSeq" id="WP_066521398.1">
    <property type="nucleotide sequence ID" value="NZ_CABMOF010000005.1"/>
</dbReference>
<evidence type="ECO:0000259" key="5">
    <source>
        <dbReference type="PROSITE" id="PS00622"/>
    </source>
</evidence>
<keyword evidence="3" id="KW-0731">Sigma factor</keyword>
<evidence type="ECO:0000256" key="2">
    <source>
        <dbReference type="ARBA" id="ARBA00023015"/>
    </source>
</evidence>
<dbReference type="CDD" id="cd06171">
    <property type="entry name" value="Sigma70_r4"/>
    <property type="match status" value="1"/>
</dbReference>
<sequence>MDHDITAPRGFEAMYREYFPKIYNYIFYRILSKEDTEDIVSEIFTKTARSADAFDSQKASFNTWIYRIAKNVLIDFYRMRKQTVSIDDETAGVVIPVDFETQMEQISSEKRKIIFEELAKLKERERPVIYYKFFEGYNNREIAALLKMNESTVGTVASRTLAKLRTDSLRRL</sequence>
<evidence type="ECO:0000256" key="3">
    <source>
        <dbReference type="ARBA" id="ARBA00023082"/>
    </source>
</evidence>
<dbReference type="Gene3D" id="1.10.10.10">
    <property type="entry name" value="Winged helix-like DNA-binding domain superfamily/Winged helix DNA-binding domain"/>
    <property type="match status" value="1"/>
</dbReference>
<dbReference type="InterPro" id="IPR013325">
    <property type="entry name" value="RNA_pol_sigma_r2"/>
</dbReference>
<gene>
    <name evidence="6" type="ORF">HMPREF3293_02849</name>
</gene>
<dbReference type="SUPFAM" id="SSF88659">
    <property type="entry name" value="Sigma3 and sigma4 domains of RNA polymerase sigma factors"/>
    <property type="match status" value="1"/>
</dbReference>
<evidence type="ECO:0000313" key="6">
    <source>
        <dbReference type="EMBL" id="KXK64205.1"/>
    </source>
</evidence>
<protein>
    <submittedName>
        <fullName evidence="6">Sigma-70 region 2</fullName>
    </submittedName>
</protein>